<keyword evidence="1" id="KW-0732">Signal</keyword>
<reference evidence="3 4" key="1">
    <citation type="journal article" date="2017" name="Int. J. Syst. Evol. Microbiol.">
        <title>Mucilaginibacterpsychrotolerans sp. nov., isolated from peatlands.</title>
        <authorList>
            <person name="Deng Y."/>
            <person name="Shen L."/>
            <person name="Xu B."/>
            <person name="Liu Y."/>
            <person name="Gu Z."/>
            <person name="Liu H."/>
            <person name="Zhou Y."/>
        </authorList>
    </citation>
    <scope>NUCLEOTIDE SEQUENCE [LARGE SCALE GENOMIC DNA]</scope>
    <source>
        <strain evidence="3 4">NH7-4</strain>
    </source>
</reference>
<keyword evidence="4" id="KW-1185">Reference proteome</keyword>
<name>A0A4Y8SEI5_9SPHI</name>
<dbReference type="Pfam" id="PF19081">
    <property type="entry name" value="Ig_7"/>
    <property type="match status" value="1"/>
</dbReference>
<dbReference type="Proteomes" id="UP000297540">
    <property type="component" value="Unassembled WGS sequence"/>
</dbReference>
<feature type="domain" description="Ig-like" evidence="2">
    <location>
        <begin position="896"/>
        <end position="974"/>
    </location>
</feature>
<feature type="chain" id="PRO_5021193530" evidence="1">
    <location>
        <begin position="22"/>
        <end position="1064"/>
    </location>
</feature>
<dbReference type="NCBIfam" id="TIGR04131">
    <property type="entry name" value="Bac_Flav_CTERM"/>
    <property type="match status" value="1"/>
</dbReference>
<gene>
    <name evidence="3" type="ORF">E2R66_11675</name>
</gene>
<dbReference type="AlphaFoldDB" id="A0A4Y8SEI5"/>
<protein>
    <submittedName>
        <fullName evidence="3">Gliding motility-associated C-terminal domain-containing protein</fullName>
    </submittedName>
</protein>
<feature type="signal peptide" evidence="1">
    <location>
        <begin position="1"/>
        <end position="21"/>
    </location>
</feature>
<evidence type="ECO:0000259" key="2">
    <source>
        <dbReference type="Pfam" id="PF19081"/>
    </source>
</evidence>
<dbReference type="InterPro" id="IPR044023">
    <property type="entry name" value="Ig_7"/>
</dbReference>
<dbReference type="EMBL" id="SOZE01000010">
    <property type="protein sequence ID" value="TFF37459.1"/>
    <property type="molecule type" value="Genomic_DNA"/>
</dbReference>
<proteinExistence type="predicted"/>
<dbReference type="InterPro" id="IPR026341">
    <property type="entry name" value="T9SS_type_B"/>
</dbReference>
<evidence type="ECO:0000313" key="4">
    <source>
        <dbReference type="Proteomes" id="UP000297540"/>
    </source>
</evidence>
<evidence type="ECO:0000256" key="1">
    <source>
        <dbReference type="SAM" id="SignalP"/>
    </source>
</evidence>
<sequence length="1064" mass="113517">MFGRRVFIFLLLCFFCLKAHADVFTVTSNADSGPGTLREALTLAAANGSAVKDFINFNIADLSEAGRTIKILSMLPSVTSNIQIDGATQSGAPFGVSDAKVRLLLSVYESTVLINACLSMENQTDIEIYGLFLDRAPSLFSQYTSARGIDATTVKRLRIGAPGKGCIISNFENDIVVDNEFPNQTDLSEDITIQSNFIGITSDGMSVCELKAAAVELLEVRNVTVGGANPQEGNVMTGNLLISEYYGHFATLGAVLVSNNKFGLNYSGTQELLKRAPVHAGAIAVSGNVLSCEISNNLSLDELTLFPDCFFFVKGNKFGTDITGTKVIPHNGMAIIPSYTTAGGKIGGTTLADQNIFAGSFLDPLSVLDNFGVIFNVESPGIEVVGNIFKCNGGLRPIKLWNADPRAPVISNRSATAIAGTATANSRVDLYYSIECSYCEPQQLFASLTSDANGNWQFSGNILNYAVIASSTINGSTSEFSSLHFTYAPEDVKIQPACNGKDGSIKGLSSNGASTFAWYNEAGIVVATTQELVGAIPGKYYLVITAGDCAATSPIFEIKDTAVEINTSAMQNTPVSCNNGGSITGITAGASLLAEWRDQQQNVRSGTLDLINVEAGSYSLTVFTADKNCSQTIGPFEIKNANVPGLDLSGQGGLSATCNENNGSIRGLKTTNASTYQWTITGTNTVKSTQIDLTNVPAGFYTLTISNATCSKSYDFEVAGFPPTVFSGITYTQTKTCAAFNTGTITLNTDKANEEPTQYLWLDEKGPPVGYTKEVQFLKAGKYTLQLTNKNFCPVTYPEIFVIEAYPEFNVNSFGTVTNTQCGVGIGGVSGITLSGGTGNYTYQWLDADNNDSPMPGKTQAALSNVLKGRYKLRITDGGCNLAELPYTIIDEAVTPPTPSVNNIQVYNTGPAVLKVNSPFPTAIYRIYETATSAQPIKDTIGGNININVAESRSYYVSLTYGYCESARTEVKVFLSALKGNIPNTFTPNGDGINDYWNIPGLDTYPGATVNIYNRYGTTVFQAIGYAKPFDGTSNGKPLPVGVYYYIITLKKGDVLSGNVTIVR</sequence>
<evidence type="ECO:0000313" key="3">
    <source>
        <dbReference type="EMBL" id="TFF37459.1"/>
    </source>
</evidence>
<organism evidence="3 4">
    <name type="scientific">Mucilaginibacter psychrotolerans</name>
    <dbReference type="NCBI Taxonomy" id="1524096"/>
    <lineage>
        <taxon>Bacteria</taxon>
        <taxon>Pseudomonadati</taxon>
        <taxon>Bacteroidota</taxon>
        <taxon>Sphingobacteriia</taxon>
        <taxon>Sphingobacteriales</taxon>
        <taxon>Sphingobacteriaceae</taxon>
        <taxon>Mucilaginibacter</taxon>
    </lineage>
</organism>
<dbReference type="Pfam" id="PF13585">
    <property type="entry name" value="CHU_C"/>
    <property type="match status" value="1"/>
</dbReference>
<comment type="caution">
    <text evidence="3">The sequence shown here is derived from an EMBL/GenBank/DDBJ whole genome shotgun (WGS) entry which is preliminary data.</text>
</comment>
<accession>A0A4Y8SEI5</accession>